<proteinExistence type="predicted"/>
<comment type="caution">
    <text evidence="1">The sequence shown here is derived from an EMBL/GenBank/DDBJ whole genome shotgun (WGS) entry which is preliminary data.</text>
</comment>
<dbReference type="InterPro" id="IPR052913">
    <property type="entry name" value="Glycopeptide_resist_protein"/>
</dbReference>
<name>A0A645AQ74_9ZZZZ</name>
<organism evidence="1">
    <name type="scientific">bioreactor metagenome</name>
    <dbReference type="NCBI Taxonomy" id="1076179"/>
    <lineage>
        <taxon>unclassified sequences</taxon>
        <taxon>metagenomes</taxon>
        <taxon>ecological metagenomes</taxon>
    </lineage>
</organism>
<dbReference type="PANTHER" id="PTHR35788">
    <property type="entry name" value="EXPORTED PROTEIN-RELATED"/>
    <property type="match status" value="1"/>
</dbReference>
<sequence>MDSFNKIPKQRSKMRMAAGKAYYSLLRYIKWHASGPFAREYSDTVLPKIQFQHATPLLRPLSGLELQLQYNKVKNLQLACPKVNGILLHPGETFSYWKTIGKPTARKGYLPGMVLVNGKVTAGIGGGLCQLSNLIYWMTLHTPLTVAERHHHGYDVFPDSNRTQPFGSGATCFYPYGDLMIRNDTDRDFQLRLWVEKENLCGEWRSAQPQDERYEIVEKNHCIRGEYWGGFTRHNELWRRVSDLDGNYLREEFITENHVFMMYEPFLSSKSALNG</sequence>
<dbReference type="AlphaFoldDB" id="A0A645AQ74"/>
<dbReference type="Pfam" id="PF04294">
    <property type="entry name" value="VanW"/>
    <property type="match status" value="1"/>
</dbReference>
<accession>A0A645AQ74</accession>
<gene>
    <name evidence="1" type="ORF">SDC9_98495</name>
</gene>
<dbReference type="EMBL" id="VSSQ01013551">
    <property type="protein sequence ID" value="MPM51744.1"/>
    <property type="molecule type" value="Genomic_DNA"/>
</dbReference>
<dbReference type="InterPro" id="IPR007391">
    <property type="entry name" value="Vancomycin_resist_VanW"/>
</dbReference>
<protein>
    <recommendedName>
        <fullName evidence="2">Vancomycin B-type resistance protein VanW</fullName>
    </recommendedName>
</protein>
<reference evidence="1" key="1">
    <citation type="submission" date="2019-08" db="EMBL/GenBank/DDBJ databases">
        <authorList>
            <person name="Kucharzyk K."/>
            <person name="Murdoch R.W."/>
            <person name="Higgins S."/>
            <person name="Loffler F."/>
        </authorList>
    </citation>
    <scope>NUCLEOTIDE SEQUENCE</scope>
</reference>
<evidence type="ECO:0008006" key="2">
    <source>
        <dbReference type="Google" id="ProtNLM"/>
    </source>
</evidence>
<evidence type="ECO:0000313" key="1">
    <source>
        <dbReference type="EMBL" id="MPM51744.1"/>
    </source>
</evidence>
<dbReference type="PANTHER" id="PTHR35788:SF1">
    <property type="entry name" value="EXPORTED PROTEIN"/>
    <property type="match status" value="1"/>
</dbReference>